<comment type="caution">
    <text evidence="1">The sequence shown here is derived from an EMBL/GenBank/DDBJ whole genome shotgun (WGS) entry which is preliminary data.</text>
</comment>
<protein>
    <submittedName>
        <fullName evidence="1">Uncharacterized protein</fullName>
    </submittedName>
</protein>
<sequence>MEKMGDLVGSRQSDLNKSFKLAIRSLLTTCSKQEFSKAFNNFTASEQDSLHRLFIQGVQFQVITSLHENIEDEFQSLCLETQVGNTLDTVEQLVEEKRSGSIVFK</sequence>
<keyword evidence="2" id="KW-1185">Reference proteome</keyword>
<evidence type="ECO:0000313" key="2">
    <source>
        <dbReference type="Proteomes" id="UP001164250"/>
    </source>
</evidence>
<gene>
    <name evidence="1" type="ORF">Patl1_22255</name>
</gene>
<proteinExistence type="predicted"/>
<dbReference type="Proteomes" id="UP001164250">
    <property type="component" value="Chromosome 4"/>
</dbReference>
<organism evidence="1 2">
    <name type="scientific">Pistacia atlantica</name>
    <dbReference type="NCBI Taxonomy" id="434234"/>
    <lineage>
        <taxon>Eukaryota</taxon>
        <taxon>Viridiplantae</taxon>
        <taxon>Streptophyta</taxon>
        <taxon>Embryophyta</taxon>
        <taxon>Tracheophyta</taxon>
        <taxon>Spermatophyta</taxon>
        <taxon>Magnoliopsida</taxon>
        <taxon>eudicotyledons</taxon>
        <taxon>Gunneridae</taxon>
        <taxon>Pentapetalae</taxon>
        <taxon>rosids</taxon>
        <taxon>malvids</taxon>
        <taxon>Sapindales</taxon>
        <taxon>Anacardiaceae</taxon>
        <taxon>Pistacia</taxon>
    </lineage>
</organism>
<name>A0ACC1BKL7_9ROSI</name>
<evidence type="ECO:0000313" key="1">
    <source>
        <dbReference type="EMBL" id="KAJ0099492.1"/>
    </source>
</evidence>
<accession>A0ACC1BKL7</accession>
<dbReference type="EMBL" id="CM047900">
    <property type="protein sequence ID" value="KAJ0099492.1"/>
    <property type="molecule type" value="Genomic_DNA"/>
</dbReference>
<reference evidence="2" key="1">
    <citation type="journal article" date="2023" name="G3 (Bethesda)">
        <title>Genome assembly and association tests identify interacting loci associated with vigor, precocity, and sex in interspecific pistachio rootstocks.</title>
        <authorList>
            <person name="Palmer W."/>
            <person name="Jacygrad E."/>
            <person name="Sagayaradj S."/>
            <person name="Cavanaugh K."/>
            <person name="Han R."/>
            <person name="Bertier L."/>
            <person name="Beede B."/>
            <person name="Kafkas S."/>
            <person name="Golino D."/>
            <person name="Preece J."/>
            <person name="Michelmore R."/>
        </authorList>
    </citation>
    <scope>NUCLEOTIDE SEQUENCE [LARGE SCALE GENOMIC DNA]</scope>
</reference>